<evidence type="ECO:0000259" key="4">
    <source>
        <dbReference type="Pfam" id="PF08239"/>
    </source>
</evidence>
<dbReference type="PROSITE" id="PS50293">
    <property type="entry name" value="TPR_REGION"/>
    <property type="match status" value="1"/>
</dbReference>
<sequence length="250" mass="28730">MKKIIYIVVLLFSLVAYSQEADKLFAEGNTFYKEENYSRAVGVYLSIEEQGLESDELYFNIANCYYKMNKVAPAIYYYEKALKTNPTNEDAIANLAFAKRMTIDVIEDLPKTFFQRFSASIIQKLPFDTWAIIAVIASFLASLLFLLYYFSSSSKKKLFYFNTSILAVFVLITSVIFAFNNFKTVQKNRVAIIFVPKVEIKNAPSMSSDDVFELHEGTKVIVLDELDNWKKIKIADGKIGWIYTNDLKEI</sequence>
<reference evidence="5 6" key="1">
    <citation type="submission" date="2018-08" db="EMBL/GenBank/DDBJ databases">
        <title>Genomic Encyclopedia of Type Strains, Phase III (KMG-III): the genomes of soil and plant-associated and newly described type strains.</title>
        <authorList>
            <person name="Whitman W."/>
        </authorList>
    </citation>
    <scope>NUCLEOTIDE SEQUENCE [LARGE SCALE GENOMIC DNA]</scope>
    <source>
        <strain evidence="5 6">325-5</strain>
    </source>
</reference>
<dbReference type="PROSITE" id="PS50005">
    <property type="entry name" value="TPR"/>
    <property type="match status" value="1"/>
</dbReference>
<feature type="repeat" description="TPR" evidence="1">
    <location>
        <begin position="55"/>
        <end position="88"/>
    </location>
</feature>
<dbReference type="RefSeq" id="WP_115878283.1">
    <property type="nucleotide sequence ID" value="NZ_QTTQ01000009.1"/>
</dbReference>
<name>A0A3D9RU80_9FLAO</name>
<feature type="domain" description="SH3b" evidence="4">
    <location>
        <begin position="200"/>
        <end position="247"/>
    </location>
</feature>
<evidence type="ECO:0000313" key="6">
    <source>
        <dbReference type="Proteomes" id="UP000256429"/>
    </source>
</evidence>
<dbReference type="Proteomes" id="UP000256429">
    <property type="component" value="Unassembled WGS sequence"/>
</dbReference>
<proteinExistence type="predicted"/>
<evidence type="ECO:0000256" key="1">
    <source>
        <dbReference type="PROSITE-ProRule" id="PRU00339"/>
    </source>
</evidence>
<keyword evidence="6" id="KW-1185">Reference proteome</keyword>
<dbReference type="InterPro" id="IPR011990">
    <property type="entry name" value="TPR-like_helical_dom_sf"/>
</dbReference>
<dbReference type="AlphaFoldDB" id="A0A3D9RU80"/>
<keyword evidence="1" id="KW-0802">TPR repeat</keyword>
<feature type="transmembrane region" description="Helical" evidence="2">
    <location>
        <begin position="158"/>
        <end position="179"/>
    </location>
</feature>
<gene>
    <name evidence="5" type="ORF">BX611_0810</name>
</gene>
<dbReference type="OrthoDB" id="9776208at2"/>
<dbReference type="SUPFAM" id="SSF48452">
    <property type="entry name" value="TPR-like"/>
    <property type="match status" value="1"/>
</dbReference>
<dbReference type="Gene3D" id="1.25.40.10">
    <property type="entry name" value="Tetratricopeptide repeat domain"/>
    <property type="match status" value="1"/>
</dbReference>
<organism evidence="5 6">
    <name type="scientific">Lutibacter oceani</name>
    <dbReference type="NCBI Taxonomy" id="1853311"/>
    <lineage>
        <taxon>Bacteria</taxon>
        <taxon>Pseudomonadati</taxon>
        <taxon>Bacteroidota</taxon>
        <taxon>Flavobacteriia</taxon>
        <taxon>Flavobacteriales</taxon>
        <taxon>Flavobacteriaceae</taxon>
        <taxon>Lutibacter</taxon>
    </lineage>
</organism>
<feature type="chain" id="PRO_5017540269" evidence="3">
    <location>
        <begin position="19"/>
        <end position="250"/>
    </location>
</feature>
<accession>A0A3D9RU80</accession>
<keyword evidence="2" id="KW-1133">Transmembrane helix</keyword>
<dbReference type="EMBL" id="QTTQ01000009">
    <property type="protein sequence ID" value="REE83519.1"/>
    <property type="molecule type" value="Genomic_DNA"/>
</dbReference>
<dbReference type="Gene3D" id="2.30.30.40">
    <property type="entry name" value="SH3 Domains"/>
    <property type="match status" value="1"/>
</dbReference>
<keyword evidence="2" id="KW-0472">Membrane</keyword>
<evidence type="ECO:0000256" key="2">
    <source>
        <dbReference type="SAM" id="Phobius"/>
    </source>
</evidence>
<feature type="signal peptide" evidence="3">
    <location>
        <begin position="1"/>
        <end position="18"/>
    </location>
</feature>
<dbReference type="Pfam" id="PF08239">
    <property type="entry name" value="SH3_3"/>
    <property type="match status" value="1"/>
</dbReference>
<dbReference type="SMART" id="SM00028">
    <property type="entry name" value="TPR"/>
    <property type="match status" value="1"/>
</dbReference>
<feature type="transmembrane region" description="Helical" evidence="2">
    <location>
        <begin position="130"/>
        <end position="151"/>
    </location>
</feature>
<dbReference type="InterPro" id="IPR019734">
    <property type="entry name" value="TPR_rpt"/>
</dbReference>
<keyword evidence="3" id="KW-0732">Signal</keyword>
<protein>
    <submittedName>
        <fullName evidence="5">SH3 domain-containing protein</fullName>
    </submittedName>
</protein>
<comment type="caution">
    <text evidence="5">The sequence shown here is derived from an EMBL/GenBank/DDBJ whole genome shotgun (WGS) entry which is preliminary data.</text>
</comment>
<dbReference type="Pfam" id="PF00515">
    <property type="entry name" value="TPR_1"/>
    <property type="match status" value="1"/>
</dbReference>
<evidence type="ECO:0000256" key="3">
    <source>
        <dbReference type="SAM" id="SignalP"/>
    </source>
</evidence>
<evidence type="ECO:0000313" key="5">
    <source>
        <dbReference type="EMBL" id="REE83519.1"/>
    </source>
</evidence>
<dbReference type="InterPro" id="IPR003646">
    <property type="entry name" value="SH3-like_bac-type"/>
</dbReference>
<keyword evidence="2" id="KW-0812">Transmembrane</keyword>